<dbReference type="EMBL" id="CP061038">
    <property type="protein sequence ID" value="QNQ09821.1"/>
    <property type="molecule type" value="Genomic_DNA"/>
</dbReference>
<dbReference type="CDD" id="cd08422">
    <property type="entry name" value="PBP2_CrgA_like"/>
    <property type="match status" value="1"/>
</dbReference>
<dbReference type="InterPro" id="IPR005119">
    <property type="entry name" value="LysR_subst-bd"/>
</dbReference>
<evidence type="ECO:0000256" key="4">
    <source>
        <dbReference type="ARBA" id="ARBA00023163"/>
    </source>
</evidence>
<dbReference type="FunFam" id="1.10.10.10:FF:000001">
    <property type="entry name" value="LysR family transcriptional regulator"/>
    <property type="match status" value="1"/>
</dbReference>
<proteinExistence type="inferred from homology"/>
<feature type="domain" description="HTH lysR-type" evidence="5">
    <location>
        <begin position="7"/>
        <end position="64"/>
    </location>
</feature>
<dbReference type="KEGG" id="spap:H3Z74_00745"/>
<organism evidence="6 7">
    <name type="scientific">Sphingomonas alpina</name>
    <dbReference type="NCBI Taxonomy" id="653931"/>
    <lineage>
        <taxon>Bacteria</taxon>
        <taxon>Pseudomonadati</taxon>
        <taxon>Pseudomonadota</taxon>
        <taxon>Alphaproteobacteria</taxon>
        <taxon>Sphingomonadales</taxon>
        <taxon>Sphingomonadaceae</taxon>
        <taxon>Sphingomonas</taxon>
    </lineage>
</organism>
<dbReference type="InterPro" id="IPR058163">
    <property type="entry name" value="LysR-type_TF_proteobact-type"/>
</dbReference>
<dbReference type="PROSITE" id="PS50931">
    <property type="entry name" value="HTH_LYSR"/>
    <property type="match status" value="1"/>
</dbReference>
<dbReference type="GO" id="GO:0003700">
    <property type="term" value="F:DNA-binding transcription factor activity"/>
    <property type="evidence" value="ECO:0007669"/>
    <property type="project" value="InterPro"/>
</dbReference>
<dbReference type="Gene3D" id="3.40.190.290">
    <property type="match status" value="1"/>
</dbReference>
<evidence type="ECO:0000313" key="7">
    <source>
        <dbReference type="Proteomes" id="UP000516148"/>
    </source>
</evidence>
<evidence type="ECO:0000256" key="3">
    <source>
        <dbReference type="ARBA" id="ARBA00023125"/>
    </source>
</evidence>
<keyword evidence="4" id="KW-0804">Transcription</keyword>
<name>A0A7H0LJG8_9SPHN</name>
<dbReference type="Proteomes" id="UP000516148">
    <property type="component" value="Chromosome"/>
</dbReference>
<dbReference type="PANTHER" id="PTHR30537:SF5">
    <property type="entry name" value="HTH-TYPE TRANSCRIPTIONAL ACTIVATOR TTDR-RELATED"/>
    <property type="match status" value="1"/>
</dbReference>
<evidence type="ECO:0000256" key="2">
    <source>
        <dbReference type="ARBA" id="ARBA00023015"/>
    </source>
</evidence>
<reference evidence="6 7" key="1">
    <citation type="submission" date="2020-09" db="EMBL/GenBank/DDBJ databases">
        <title>Sphingomonas sp., a new species isolated from pork steak.</title>
        <authorList>
            <person name="Heidler von Heilborn D."/>
        </authorList>
    </citation>
    <scope>NUCLEOTIDE SEQUENCE [LARGE SCALE GENOMIC DNA]</scope>
    <source>
        <strain evidence="7">S8-3T</strain>
    </source>
</reference>
<keyword evidence="2" id="KW-0805">Transcription regulation</keyword>
<dbReference type="InterPro" id="IPR036390">
    <property type="entry name" value="WH_DNA-bd_sf"/>
</dbReference>
<dbReference type="GO" id="GO:0043565">
    <property type="term" value="F:sequence-specific DNA binding"/>
    <property type="evidence" value="ECO:0007669"/>
    <property type="project" value="TreeGrafter"/>
</dbReference>
<dbReference type="SUPFAM" id="SSF53850">
    <property type="entry name" value="Periplasmic binding protein-like II"/>
    <property type="match status" value="1"/>
</dbReference>
<dbReference type="Gene3D" id="1.10.10.10">
    <property type="entry name" value="Winged helix-like DNA-binding domain superfamily/Winged helix DNA-binding domain"/>
    <property type="match status" value="1"/>
</dbReference>
<dbReference type="RefSeq" id="WP_187762130.1">
    <property type="nucleotide sequence ID" value="NZ_CP061038.1"/>
</dbReference>
<sequence>MQQLPPPDFAAIQAFVTLADTGSFAAAGKLLGKDPTVLSRRIAALEARLGIRLAERSTRHVALTEAGRAYLARVRPLLHELETADRDAAAFADGEARGHLRLSLPTTFSRMWLDPLIIAFADAHPLVSIEAEYSNNFAGLVGEAFDAAVRLGEMADSRLIARKIGVRRRLVCAAPAYLARQDPIARPEDLVRQACLTFTGLRDPFRWAFKGPDDRPVVITVTGPLASDDADLLLAGALAGLGILYTTDWHVAPLLRQGALVEILPDWPIADRGAIYIVTPAAGGTPSKTRAFSDWIADGLNPAPWLEDRLGGG</sequence>
<gene>
    <name evidence="6" type="ORF">H3Z74_00745</name>
</gene>
<dbReference type="InterPro" id="IPR000847">
    <property type="entry name" value="LysR_HTH_N"/>
</dbReference>
<evidence type="ECO:0000259" key="5">
    <source>
        <dbReference type="PROSITE" id="PS50931"/>
    </source>
</evidence>
<protein>
    <submittedName>
        <fullName evidence="6">LysR family transcriptional regulator</fullName>
    </submittedName>
</protein>
<keyword evidence="3" id="KW-0238">DNA-binding</keyword>
<dbReference type="Pfam" id="PF00126">
    <property type="entry name" value="HTH_1"/>
    <property type="match status" value="1"/>
</dbReference>
<dbReference type="AlphaFoldDB" id="A0A7H0LJG8"/>
<accession>A0A7H0LJG8</accession>
<evidence type="ECO:0000313" key="6">
    <source>
        <dbReference type="EMBL" id="QNQ09821.1"/>
    </source>
</evidence>
<keyword evidence="7" id="KW-1185">Reference proteome</keyword>
<evidence type="ECO:0000256" key="1">
    <source>
        <dbReference type="ARBA" id="ARBA00009437"/>
    </source>
</evidence>
<dbReference type="PANTHER" id="PTHR30537">
    <property type="entry name" value="HTH-TYPE TRANSCRIPTIONAL REGULATOR"/>
    <property type="match status" value="1"/>
</dbReference>
<comment type="similarity">
    <text evidence="1">Belongs to the LysR transcriptional regulatory family.</text>
</comment>
<dbReference type="GO" id="GO:0006351">
    <property type="term" value="P:DNA-templated transcription"/>
    <property type="evidence" value="ECO:0007669"/>
    <property type="project" value="TreeGrafter"/>
</dbReference>
<dbReference type="Pfam" id="PF03466">
    <property type="entry name" value="LysR_substrate"/>
    <property type="match status" value="1"/>
</dbReference>
<dbReference type="InterPro" id="IPR036388">
    <property type="entry name" value="WH-like_DNA-bd_sf"/>
</dbReference>
<dbReference type="SUPFAM" id="SSF46785">
    <property type="entry name" value="Winged helix' DNA-binding domain"/>
    <property type="match status" value="1"/>
</dbReference>